<keyword evidence="1" id="KW-0812">Transmembrane</keyword>
<evidence type="ECO:0000313" key="4">
    <source>
        <dbReference type="EMBL" id="MEJ8473459.1"/>
    </source>
</evidence>
<comment type="caution">
    <text evidence="4">The sequence shown here is derived from an EMBL/GenBank/DDBJ whole genome shotgun (WGS) entry which is preliminary data.</text>
</comment>
<accession>A0ABU8TH28</accession>
<name>A0ABU8TH28_9HYPH</name>
<feature type="domain" description="DUF2207" evidence="3">
    <location>
        <begin position="28"/>
        <end position="219"/>
    </location>
</feature>
<evidence type="ECO:0000313" key="5">
    <source>
        <dbReference type="Proteomes" id="UP001385499"/>
    </source>
</evidence>
<dbReference type="EMBL" id="JBAKIA010000002">
    <property type="protein sequence ID" value="MEJ8473459.1"/>
    <property type="molecule type" value="Genomic_DNA"/>
</dbReference>
<keyword evidence="1" id="KW-1133">Transmembrane helix</keyword>
<sequence>MTFRQFWVPRLTAIFFAVCVGQAHAGERIHRFVSNVEVAKSGTLTVTETITVRAEGDQIEHGIFRDIPLTAKDAGGWSYQVGFKLLSVLQDGATAPYVEKLNGQGVRIFIGDADVFLNPGDYTYTIQYEIGRQIRFFDAYDEVYWNVTGNEWAFPIDEAIARVVMPDGAGAEKWVAYTGVFGSYGDAYSATVEGDGREVVFVTSKPLDHHEGLTVVVAFPKGFAVETSENEKLLAWFQGQRVLVIGSLGLAVLFVYYLATWWMVGRDPQKGVIFPRFKAPESVSPALAIYRGSWVCRLCVDFSVRCLFEPCGEGVSDPCKGRGCHGAASGRWNSAQFSSTHNCWTLTKGRGRH</sequence>
<feature type="chain" id="PRO_5046434693" evidence="2">
    <location>
        <begin position="26"/>
        <end position="353"/>
    </location>
</feature>
<keyword evidence="5" id="KW-1185">Reference proteome</keyword>
<feature type="transmembrane region" description="Helical" evidence="1">
    <location>
        <begin position="242"/>
        <end position="264"/>
    </location>
</feature>
<proteinExistence type="predicted"/>
<evidence type="ECO:0000259" key="3">
    <source>
        <dbReference type="Pfam" id="PF09972"/>
    </source>
</evidence>
<organism evidence="4 5">
    <name type="scientific">Roseibium algae</name>
    <dbReference type="NCBI Taxonomy" id="3123038"/>
    <lineage>
        <taxon>Bacteria</taxon>
        <taxon>Pseudomonadati</taxon>
        <taxon>Pseudomonadota</taxon>
        <taxon>Alphaproteobacteria</taxon>
        <taxon>Hyphomicrobiales</taxon>
        <taxon>Stappiaceae</taxon>
        <taxon>Roseibium</taxon>
    </lineage>
</organism>
<gene>
    <name evidence="4" type="ORF">V6575_05120</name>
</gene>
<dbReference type="RefSeq" id="WP_340273039.1">
    <property type="nucleotide sequence ID" value="NZ_JBAKIA010000002.1"/>
</dbReference>
<dbReference type="Pfam" id="PF09972">
    <property type="entry name" value="DUF2207"/>
    <property type="match status" value="1"/>
</dbReference>
<evidence type="ECO:0000256" key="1">
    <source>
        <dbReference type="SAM" id="Phobius"/>
    </source>
</evidence>
<dbReference type="Proteomes" id="UP001385499">
    <property type="component" value="Unassembled WGS sequence"/>
</dbReference>
<keyword evidence="2" id="KW-0732">Signal</keyword>
<reference evidence="4 5" key="1">
    <citation type="submission" date="2024-02" db="EMBL/GenBank/DDBJ databases">
        <title>Roseibium algae sp. nov., isolated from marine alga (Grateloupia sp.), showing potential in myo-inositol conversion.</title>
        <authorList>
            <person name="Wang Y."/>
        </authorList>
    </citation>
    <scope>NUCLEOTIDE SEQUENCE [LARGE SCALE GENOMIC DNA]</scope>
    <source>
        <strain evidence="4 5">H3510</strain>
    </source>
</reference>
<keyword evidence="1" id="KW-0472">Membrane</keyword>
<feature type="signal peptide" evidence="2">
    <location>
        <begin position="1"/>
        <end position="25"/>
    </location>
</feature>
<evidence type="ECO:0000256" key="2">
    <source>
        <dbReference type="SAM" id="SignalP"/>
    </source>
</evidence>
<protein>
    <submittedName>
        <fullName evidence="4">DUF2207 domain-containing protein</fullName>
    </submittedName>
</protein>
<dbReference type="InterPro" id="IPR018702">
    <property type="entry name" value="DUF2207"/>
</dbReference>